<dbReference type="Proteomes" id="UP000030104">
    <property type="component" value="Unassembled WGS sequence"/>
</dbReference>
<dbReference type="CDD" id="cd00866">
    <property type="entry name" value="PEBP_euk"/>
    <property type="match status" value="1"/>
</dbReference>
<gene>
    <name evidence="3" type="ORF">PITC_082290</name>
</gene>
<dbReference type="InterPro" id="IPR036610">
    <property type="entry name" value="PEBP-like_sf"/>
</dbReference>
<proteinExistence type="predicted"/>
<evidence type="ECO:0000256" key="2">
    <source>
        <dbReference type="SAM" id="SignalP"/>
    </source>
</evidence>
<dbReference type="SUPFAM" id="SSF49777">
    <property type="entry name" value="PEBP-like"/>
    <property type="match status" value="1"/>
</dbReference>
<dbReference type="OrthoDB" id="440553at2759"/>
<dbReference type="InterPro" id="IPR035810">
    <property type="entry name" value="PEBP_euk"/>
</dbReference>
<evidence type="ECO:0000313" key="3">
    <source>
        <dbReference type="EMBL" id="KGO75522.1"/>
    </source>
</evidence>
<comment type="caution">
    <text evidence="3">The sequence shown here is derived from an EMBL/GenBank/DDBJ whole genome shotgun (WGS) entry which is preliminary data.</text>
</comment>
<dbReference type="PANTHER" id="PTHR11362">
    <property type="entry name" value="PHOSPHATIDYLETHANOLAMINE-BINDING PROTEIN"/>
    <property type="match status" value="1"/>
</dbReference>
<dbReference type="Pfam" id="PF01161">
    <property type="entry name" value="PBP"/>
    <property type="match status" value="1"/>
</dbReference>
<keyword evidence="2" id="KW-0732">Signal</keyword>
<feature type="region of interest" description="Disordered" evidence="1">
    <location>
        <begin position="193"/>
        <end position="213"/>
    </location>
</feature>
<keyword evidence="4" id="KW-1185">Reference proteome</keyword>
<evidence type="ECO:0000256" key="1">
    <source>
        <dbReference type="SAM" id="MobiDB-lite"/>
    </source>
</evidence>
<dbReference type="EMBL" id="JQGA01000468">
    <property type="protein sequence ID" value="KGO75522.1"/>
    <property type="molecule type" value="Genomic_DNA"/>
</dbReference>
<dbReference type="InterPro" id="IPR008914">
    <property type="entry name" value="PEBP"/>
</dbReference>
<evidence type="ECO:0000313" key="4">
    <source>
        <dbReference type="Proteomes" id="UP000030104"/>
    </source>
</evidence>
<feature type="signal peptide" evidence="2">
    <location>
        <begin position="1"/>
        <end position="19"/>
    </location>
</feature>
<organism evidence="3 4">
    <name type="scientific">Penicillium italicum</name>
    <name type="common">Blue mold</name>
    <dbReference type="NCBI Taxonomy" id="40296"/>
    <lineage>
        <taxon>Eukaryota</taxon>
        <taxon>Fungi</taxon>
        <taxon>Dikarya</taxon>
        <taxon>Ascomycota</taxon>
        <taxon>Pezizomycotina</taxon>
        <taxon>Eurotiomycetes</taxon>
        <taxon>Eurotiomycetidae</taxon>
        <taxon>Eurotiales</taxon>
        <taxon>Aspergillaceae</taxon>
        <taxon>Penicillium</taxon>
    </lineage>
</organism>
<dbReference type="STRING" id="40296.A0A0A2L5Y8"/>
<dbReference type="HOGENOM" id="CLU_1102569_0_0_1"/>
<dbReference type="AlphaFoldDB" id="A0A0A2L5Y8"/>
<protein>
    <submittedName>
        <fullName evidence="3">Phosphatidylethanolamine-binding protein PEBP</fullName>
    </submittedName>
</protein>
<dbReference type="PANTHER" id="PTHR11362:SF140">
    <property type="entry name" value="PEBP-LIKE PROTEIN"/>
    <property type="match status" value="1"/>
</dbReference>
<dbReference type="Gene3D" id="3.90.280.10">
    <property type="entry name" value="PEBP-like"/>
    <property type="match status" value="1"/>
</dbReference>
<sequence length="238" mass="24866">MRVVLSLYAIAAAATAASAGTVPPELAVIGEPSTILNVTYSVGSSEFSFKPGDFLNTTVSKDAPQPHLHELGLSATNRYLLLMVDPDWNKTSPPSVIVHTVVANLTTNVNSTGNEKVIATYIAPQPKSGTHNYTLLLFNQPSNFSVPVHYESFMETTDQTPLNRLNLPLESFINQTGLGAPVAANYFRVTASNSTSTGTTTTTTSSGTAGAAASSTSSGAAIKMVTSHYLAGAVIVTV</sequence>
<name>A0A0A2L5Y8_PENIT</name>
<accession>A0A0A2L5Y8</accession>
<feature type="chain" id="PRO_5001989894" evidence="2">
    <location>
        <begin position="20"/>
        <end position="238"/>
    </location>
</feature>
<reference evidence="3 4" key="1">
    <citation type="journal article" date="2015" name="Mol. Plant Microbe Interact.">
        <title>Genome, transcriptome, and functional analyses of Penicillium expansum provide new insights into secondary metabolism and pathogenicity.</title>
        <authorList>
            <person name="Ballester A.R."/>
            <person name="Marcet-Houben M."/>
            <person name="Levin E."/>
            <person name="Sela N."/>
            <person name="Selma-Lazaro C."/>
            <person name="Carmona L."/>
            <person name="Wisniewski M."/>
            <person name="Droby S."/>
            <person name="Gonzalez-Candelas L."/>
            <person name="Gabaldon T."/>
        </authorList>
    </citation>
    <scope>NUCLEOTIDE SEQUENCE [LARGE SCALE GENOMIC DNA]</scope>
    <source>
        <strain evidence="3 4">PHI-1</strain>
    </source>
</reference>
<dbReference type="OMA" id="MVDPDWN"/>